<dbReference type="AlphaFoldDB" id="A0A1W9S1B4"/>
<reference evidence="3" key="1">
    <citation type="submission" date="2017-03" db="EMBL/GenBank/DDBJ databases">
        <title>Novel pathways for hydrocarbon cycling and metabolic interdependencies in hydrothermal sediment communities.</title>
        <authorList>
            <person name="Dombrowski N."/>
            <person name="Seitz K."/>
            <person name="Teske A."/>
            <person name="Baker B."/>
        </authorList>
    </citation>
    <scope>NUCLEOTIDE SEQUENCE [LARGE SCALE GENOMIC DNA]</scope>
</reference>
<dbReference type="InterPro" id="IPR041202">
    <property type="entry name" value="BaeRF_family10"/>
</dbReference>
<dbReference type="Proteomes" id="UP000192611">
    <property type="component" value="Unassembled WGS sequence"/>
</dbReference>
<gene>
    <name evidence="2" type="ORF">B6D57_02495</name>
</gene>
<organism evidence="2 3">
    <name type="scientific">Candidatus Coatesbacteria bacterium 4484_99</name>
    <dbReference type="NCBI Taxonomy" id="1970774"/>
    <lineage>
        <taxon>Bacteria</taxon>
        <taxon>Candidatus Coatesiibacteriota</taxon>
    </lineage>
</organism>
<name>A0A1W9S1B4_9BACT</name>
<accession>A0A1W9S1B4</accession>
<comment type="caution">
    <text evidence="2">The sequence shown here is derived from an EMBL/GenBank/DDBJ whole genome shotgun (WGS) entry which is preliminary data.</text>
</comment>
<dbReference type="InterPro" id="IPR005142">
    <property type="entry name" value="eRF1_3"/>
</dbReference>
<evidence type="ECO:0000313" key="3">
    <source>
        <dbReference type="Proteomes" id="UP000192611"/>
    </source>
</evidence>
<sequence>MIRDLIKELSSIECVGSPFISLYFNLSINSRGRKNYKHFIKKKSSEIEESLKGDKRAYESFKNDLEKIERYLDFEIGSETLGVAIFACHEEGIFKTLQIPAPFNNQMTVSSFPQLSQLASKMKQGETVAVVVGDTNSVRIFFMVFGKEVEQEFLEREDVDEVRMKRFSSRVSEAGGKGFTYGGYSKKVDAYEESLIKAFVKDVSEHLDRWRRDKRYKHLILMGNENFIILLDKALHQKVKQMLIGSRRIEPFSSDLLILESAEEIYHSFLERSRKEIQKILVEENLSDGLAVVGVEPTIVALTKGQVDALVLSSDLNRQSIRCSKCAFITAAGEPKTCPLCGSDVVRSDLKEAMISSASRMNGDIWVVEATDELKRYGGVGALLRFR</sequence>
<dbReference type="Gene3D" id="3.30.1330.30">
    <property type="match status" value="1"/>
</dbReference>
<dbReference type="Pfam" id="PF03465">
    <property type="entry name" value="eRF1_3"/>
    <property type="match status" value="1"/>
</dbReference>
<dbReference type="Pfam" id="PF18854">
    <property type="entry name" value="baeRF_family10"/>
    <property type="match status" value="1"/>
</dbReference>
<dbReference type="EMBL" id="NATQ01000038">
    <property type="protein sequence ID" value="OQX90629.1"/>
    <property type="molecule type" value="Genomic_DNA"/>
</dbReference>
<evidence type="ECO:0000313" key="2">
    <source>
        <dbReference type="EMBL" id="OQX90629.1"/>
    </source>
</evidence>
<protein>
    <recommendedName>
        <fullName evidence="1">eRF1 domain-containing protein</fullName>
    </recommendedName>
</protein>
<dbReference type="SUPFAM" id="SSF55315">
    <property type="entry name" value="L30e-like"/>
    <property type="match status" value="1"/>
</dbReference>
<dbReference type="InterPro" id="IPR029064">
    <property type="entry name" value="Ribosomal_eL30-like_sf"/>
</dbReference>
<proteinExistence type="predicted"/>
<evidence type="ECO:0000259" key="1">
    <source>
        <dbReference type="Pfam" id="PF03465"/>
    </source>
</evidence>
<feature type="domain" description="eRF1" evidence="1">
    <location>
        <begin position="274"/>
        <end position="387"/>
    </location>
</feature>